<dbReference type="PANTHER" id="PTHR31170:SF25">
    <property type="entry name" value="BNAA09G04570D PROTEIN"/>
    <property type="match status" value="1"/>
</dbReference>
<dbReference type="AlphaFoldDB" id="A0A6P8C2A3"/>
<evidence type="ECO:0000313" key="5">
    <source>
        <dbReference type="RefSeq" id="XP_031376669.1"/>
    </source>
</evidence>
<name>A0A6P8C2A3_PUNGR</name>
<dbReference type="GeneID" id="116192294"/>
<keyword evidence="2" id="KW-1185">Reference proteome</keyword>
<reference evidence="3 4" key="2">
    <citation type="submission" date="2025-04" db="UniProtKB">
        <authorList>
            <consortium name="RefSeq"/>
        </authorList>
    </citation>
    <scope>IDENTIFICATION</scope>
    <source>
        <tissue evidence="3 4">Leaf</tissue>
    </source>
</reference>
<dbReference type="OrthoDB" id="1378449at2759"/>
<evidence type="ECO:0000313" key="3">
    <source>
        <dbReference type="RefSeq" id="XP_031376667.1"/>
    </source>
</evidence>
<protein>
    <submittedName>
        <fullName evidence="3 4">UPF0481 protein At3g47200-like</fullName>
    </submittedName>
</protein>
<accession>A0A6P8C2A3</accession>
<sequence length="459" mass="52320">MEIIDGMQEHLRPGDHISIEITHPSSSLVSSIKEKMEDFSSSISIALVPENIAKENRRAYIPEKLSIGPFHRGNRAFKNMEGQKWRYAFALLNRKPNLELESTIDKCMKAVHELEHRAKRCYSDIKLPGNEFEEMLLVDGSFIIELLIKYSNKSLRRRGDPIFGTPGKLFDLRCDMVLLENQIPMFVLQRLFQVVRAPEQCEQSLSDLLYRFFRNMIPGEPRNLREKFNDEAHHFLDLIHNCLIPTVSYPIGTKPQDETETIPSPAGKGIKPARELKRAGVKFKCRANNASLLDIDFKNGMLQIPPLVLNQSTERLFKNLVALEQTRCVNLPCVSSYVRLIHCLISSEKDEKLLEEVGIVTNLLDKDVRVSGLFRDICEGVTVEEDFHYEGLCDQVEEYCEAKKRKWKKLKRKRKNRSPGAVASLGSGSSSVLVVAVLILVFTALGAMFSALSFFLHRN</sequence>
<keyword evidence="1" id="KW-0812">Transmembrane</keyword>
<dbReference type="Proteomes" id="UP000515151">
    <property type="component" value="Chromosome 1"/>
</dbReference>
<dbReference type="RefSeq" id="XP_031376668.1">
    <property type="nucleotide sequence ID" value="XM_031520808.1"/>
</dbReference>
<dbReference type="InterPro" id="IPR004158">
    <property type="entry name" value="DUF247_pln"/>
</dbReference>
<feature type="transmembrane region" description="Helical" evidence="1">
    <location>
        <begin position="432"/>
        <end position="456"/>
    </location>
</feature>
<evidence type="ECO:0000313" key="4">
    <source>
        <dbReference type="RefSeq" id="XP_031376668.1"/>
    </source>
</evidence>
<keyword evidence="1" id="KW-1133">Transmembrane helix</keyword>
<reference evidence="2" key="1">
    <citation type="journal article" date="2020" name="Plant Biotechnol. J.">
        <title>The pomegranate (Punica granatum L.) draft genome dissects genetic divergence between soft- and hard-seeded cultivars.</title>
        <authorList>
            <person name="Luo X."/>
            <person name="Li H."/>
            <person name="Wu Z."/>
            <person name="Yao W."/>
            <person name="Zhao P."/>
            <person name="Cao D."/>
            <person name="Yu H."/>
            <person name="Li K."/>
            <person name="Poudel K."/>
            <person name="Zhao D."/>
            <person name="Zhang F."/>
            <person name="Xia X."/>
            <person name="Chen L."/>
            <person name="Wang Q."/>
            <person name="Jing D."/>
            <person name="Cao S."/>
        </authorList>
    </citation>
    <scope>NUCLEOTIDE SEQUENCE [LARGE SCALE GENOMIC DNA]</scope>
</reference>
<proteinExistence type="predicted"/>
<dbReference type="RefSeq" id="XP_031376667.1">
    <property type="nucleotide sequence ID" value="XM_031520807.1"/>
</dbReference>
<evidence type="ECO:0000256" key="1">
    <source>
        <dbReference type="SAM" id="Phobius"/>
    </source>
</evidence>
<evidence type="ECO:0000313" key="2">
    <source>
        <dbReference type="Proteomes" id="UP000515151"/>
    </source>
</evidence>
<gene>
    <name evidence="3 4 5" type="primary">LOC116192294</name>
</gene>
<dbReference type="PANTHER" id="PTHR31170">
    <property type="entry name" value="BNAC04G53230D PROTEIN"/>
    <property type="match status" value="1"/>
</dbReference>
<dbReference type="Pfam" id="PF03140">
    <property type="entry name" value="DUF247"/>
    <property type="match status" value="1"/>
</dbReference>
<organism evidence="2 5">
    <name type="scientific">Punica granatum</name>
    <name type="common">Pomegranate</name>
    <dbReference type="NCBI Taxonomy" id="22663"/>
    <lineage>
        <taxon>Eukaryota</taxon>
        <taxon>Viridiplantae</taxon>
        <taxon>Streptophyta</taxon>
        <taxon>Embryophyta</taxon>
        <taxon>Tracheophyta</taxon>
        <taxon>Spermatophyta</taxon>
        <taxon>Magnoliopsida</taxon>
        <taxon>eudicotyledons</taxon>
        <taxon>Gunneridae</taxon>
        <taxon>Pentapetalae</taxon>
        <taxon>rosids</taxon>
        <taxon>malvids</taxon>
        <taxon>Myrtales</taxon>
        <taxon>Lythraceae</taxon>
        <taxon>Punica</taxon>
    </lineage>
</organism>
<dbReference type="RefSeq" id="XP_031376669.1">
    <property type="nucleotide sequence ID" value="XM_031520809.1"/>
</dbReference>
<keyword evidence="1" id="KW-0472">Membrane</keyword>